<dbReference type="PANTHER" id="PTHR11879">
    <property type="entry name" value="ASPARTATE AMINOTRANSFERASE"/>
    <property type="match status" value="1"/>
</dbReference>
<dbReference type="AlphaFoldDB" id="A0A7R9G369"/>
<dbReference type="PANTHER" id="PTHR11879:SF55">
    <property type="entry name" value="GLUTAMATE OXALOACETATE TRANSAMINASE 1, ISOFORM B"/>
    <property type="match status" value="1"/>
</dbReference>
<evidence type="ECO:0000259" key="8">
    <source>
        <dbReference type="Pfam" id="PF00155"/>
    </source>
</evidence>
<keyword evidence="7" id="KW-0663">Pyridoxal phosphate</keyword>
<dbReference type="InterPro" id="IPR015422">
    <property type="entry name" value="PyrdxlP-dep_Trfase_small"/>
</dbReference>
<dbReference type="GO" id="GO:0005829">
    <property type="term" value="C:cytosol"/>
    <property type="evidence" value="ECO:0007669"/>
    <property type="project" value="TreeGrafter"/>
</dbReference>
<dbReference type="PRINTS" id="PR00799">
    <property type="entry name" value="TRANSAMINASE"/>
</dbReference>
<dbReference type="InterPro" id="IPR015424">
    <property type="entry name" value="PyrdxlP-dep_Trfase"/>
</dbReference>
<accession>A0A7R9G369</accession>
<gene>
    <name evidence="9" type="ORF">TSIB3V08_LOCUS8532</name>
</gene>
<evidence type="ECO:0000256" key="6">
    <source>
        <dbReference type="ARBA" id="ARBA00022679"/>
    </source>
</evidence>
<dbReference type="EMBL" id="OC004448">
    <property type="protein sequence ID" value="CAD7264482.1"/>
    <property type="molecule type" value="Genomic_DNA"/>
</dbReference>
<comment type="similarity">
    <text evidence="2">Belongs to the class-I pyridoxal-phosphate-dependent aminotransferase family.</text>
</comment>
<name>A0A7R9G369_TIMSH</name>
<protein>
    <recommendedName>
        <fullName evidence="4">aspartate transaminase</fullName>
        <ecNumber evidence="4">2.6.1.1</ecNumber>
    </recommendedName>
</protein>
<reference evidence="9" key="1">
    <citation type="submission" date="2020-11" db="EMBL/GenBank/DDBJ databases">
        <authorList>
            <person name="Tran Van P."/>
        </authorList>
    </citation>
    <scope>NUCLEOTIDE SEQUENCE</scope>
</reference>
<comment type="cofactor">
    <cofactor evidence="1">
        <name>pyridoxal 5'-phosphate</name>
        <dbReference type="ChEBI" id="CHEBI:597326"/>
    </cofactor>
</comment>
<dbReference type="SUPFAM" id="SSF53383">
    <property type="entry name" value="PLP-dependent transferases"/>
    <property type="match status" value="1"/>
</dbReference>
<feature type="domain" description="Aminotransferase class I/classII large" evidence="8">
    <location>
        <begin position="64"/>
        <end position="391"/>
    </location>
</feature>
<evidence type="ECO:0000256" key="5">
    <source>
        <dbReference type="ARBA" id="ARBA00022576"/>
    </source>
</evidence>
<dbReference type="InterPro" id="IPR015421">
    <property type="entry name" value="PyrdxlP-dep_Trfase_major"/>
</dbReference>
<sequence length="410" mass="46299">MGSPMASLVLTDNSQLTSDSQHLGNELMTCVTTNMESRFDTNCIVEANEIARLRAAYFVDTNGNKIDLIVGAYRDDNGKTWPLPVVRKVEEEIVKEKTQDYEYLWALGDKSFTSAASRLLLGRDSMAIAEERVACIQSVSGTGALWIGAKYLSKVLNYNTFYMSSPTWNNHRSIFECGGLTDAREYRYWDPATRSIDVEGLLEDLRNAPKKSVVILQACSHNPTGLDPTRHQWSQIADVLEVVDLLPHHERGLLPFLDCAYQGFTSGDIHQDAWTVRYFEKRGLEFMCAQSFSKNMGLYTIIDYSSPMTSLVLTDSSQPRADGFEKIENVSTMAKRVKRVRYELQERLESLGTPGTKQVEHMVKKYHIYMLECGRINICGVGSKNIDYVARAIHESVVLNPQDTNETKNK</sequence>
<evidence type="ECO:0000256" key="1">
    <source>
        <dbReference type="ARBA" id="ARBA00001933"/>
    </source>
</evidence>
<evidence type="ECO:0000256" key="4">
    <source>
        <dbReference type="ARBA" id="ARBA00012753"/>
    </source>
</evidence>
<dbReference type="Gene3D" id="3.40.640.10">
    <property type="entry name" value="Type I PLP-dependent aspartate aminotransferase-like (Major domain)"/>
    <property type="match status" value="1"/>
</dbReference>
<dbReference type="GO" id="GO:0030170">
    <property type="term" value="F:pyridoxal phosphate binding"/>
    <property type="evidence" value="ECO:0007669"/>
    <property type="project" value="InterPro"/>
</dbReference>
<keyword evidence="5" id="KW-0032">Aminotransferase</keyword>
<dbReference type="GO" id="GO:0006532">
    <property type="term" value="P:aspartate biosynthetic process"/>
    <property type="evidence" value="ECO:0007669"/>
    <property type="project" value="TreeGrafter"/>
</dbReference>
<evidence type="ECO:0000313" key="9">
    <source>
        <dbReference type="EMBL" id="CAD7264482.1"/>
    </source>
</evidence>
<evidence type="ECO:0000256" key="2">
    <source>
        <dbReference type="ARBA" id="ARBA00007441"/>
    </source>
</evidence>
<proteinExistence type="inferred from homology"/>
<dbReference type="Pfam" id="PF00155">
    <property type="entry name" value="Aminotran_1_2"/>
    <property type="match status" value="1"/>
</dbReference>
<evidence type="ECO:0000256" key="7">
    <source>
        <dbReference type="ARBA" id="ARBA00022898"/>
    </source>
</evidence>
<dbReference type="Gene3D" id="3.90.1150.10">
    <property type="entry name" value="Aspartate Aminotransferase, domain 1"/>
    <property type="match status" value="1"/>
</dbReference>
<dbReference type="GO" id="GO:0004069">
    <property type="term" value="F:L-aspartate:2-oxoglutarate aminotransferase activity"/>
    <property type="evidence" value="ECO:0007669"/>
    <property type="project" value="UniProtKB-EC"/>
</dbReference>
<dbReference type="InterPro" id="IPR004839">
    <property type="entry name" value="Aminotransferase_I/II_large"/>
</dbReference>
<organism evidence="9">
    <name type="scientific">Timema shepardi</name>
    <name type="common">Walking stick</name>
    <dbReference type="NCBI Taxonomy" id="629360"/>
    <lineage>
        <taxon>Eukaryota</taxon>
        <taxon>Metazoa</taxon>
        <taxon>Ecdysozoa</taxon>
        <taxon>Arthropoda</taxon>
        <taxon>Hexapoda</taxon>
        <taxon>Insecta</taxon>
        <taxon>Pterygota</taxon>
        <taxon>Neoptera</taxon>
        <taxon>Polyneoptera</taxon>
        <taxon>Phasmatodea</taxon>
        <taxon>Timematodea</taxon>
        <taxon>Timematoidea</taxon>
        <taxon>Timematidae</taxon>
        <taxon>Timema</taxon>
    </lineage>
</organism>
<dbReference type="EC" id="2.6.1.1" evidence="4"/>
<dbReference type="InterPro" id="IPR000796">
    <property type="entry name" value="Asp_trans"/>
</dbReference>
<evidence type="ECO:0000256" key="3">
    <source>
        <dbReference type="ARBA" id="ARBA00011738"/>
    </source>
</evidence>
<comment type="subunit">
    <text evidence="3">Homodimer.</text>
</comment>
<keyword evidence="6" id="KW-0808">Transferase</keyword>